<evidence type="ECO:0000313" key="1">
    <source>
        <dbReference type="EMBL" id="AOV60187.1"/>
    </source>
</evidence>
<sequence length="104" mass="12333">MTEEVTKSPIFRTEEQWQKDFKKQRASRLQDSVDEYMQDGEVDAFFEDLCIAIQDLIDYHGKQKETAQTLMKVVSGHRPLHHLEIQQDFETQTSLMQKKIPSRF</sequence>
<dbReference type="Proteomes" id="UP000202784">
    <property type="component" value="Segment"/>
</dbReference>
<dbReference type="EMBL" id="KU686206">
    <property type="protein sequence ID" value="AOV60643.1"/>
    <property type="molecule type" value="Genomic_DNA"/>
</dbReference>
<evidence type="ECO:0000313" key="5">
    <source>
        <dbReference type="Proteomes" id="UP000240393"/>
    </source>
</evidence>
<gene>
    <name evidence="3" type="ORF">N161109_040</name>
    <name evidence="1" type="ORF">S050808_040</name>
    <name evidence="2" type="ORF">S820908_040</name>
</gene>
<proteinExistence type="predicted"/>
<organism evidence="1 5">
    <name type="scientific">Synechococcus phage S-CAM9</name>
    <dbReference type="NCBI Taxonomy" id="1883369"/>
    <lineage>
        <taxon>Viruses</taxon>
        <taxon>Duplodnaviria</taxon>
        <taxon>Heunggongvirae</taxon>
        <taxon>Uroviricota</taxon>
        <taxon>Caudoviricetes</taxon>
        <taxon>Pantevenvirales</taxon>
        <taxon>Kyanoviridae</taxon>
        <taxon>Kanaloavirus</taxon>
        <taxon>Kanaloavirus scam9</taxon>
    </lineage>
</organism>
<dbReference type="OrthoDB" id="21275at10239"/>
<dbReference type="EMBL" id="KU686205">
    <property type="protein sequence ID" value="AOV60415.1"/>
    <property type="molecule type" value="Genomic_DNA"/>
</dbReference>
<dbReference type="GeneID" id="30307624"/>
<evidence type="ECO:0000313" key="4">
    <source>
        <dbReference type="Proteomes" id="UP000202784"/>
    </source>
</evidence>
<keyword evidence="4" id="KW-1185">Reference proteome</keyword>
<dbReference type="Proteomes" id="UP000240393">
    <property type="component" value="Segment"/>
</dbReference>
<reference evidence="4 5" key="1">
    <citation type="journal article" date="2016" name="Virology">
        <title>The genomic content and context of auxiliary metabolic genes in marine cyanomyoviruses.</title>
        <authorList>
            <person name="Crummett L.T."/>
            <person name="Puxty R.J."/>
            <person name="Weihe C."/>
            <person name="Marston M.F."/>
            <person name="Martiny J.B."/>
        </authorList>
    </citation>
    <scope>NUCLEOTIDE SEQUENCE [LARGE SCALE GENOMIC DNA]</scope>
    <source>
        <strain evidence="1">0808SB05</strain>
        <strain evidence="2">0908SB82</strain>
        <strain evidence="3">1109NB16</strain>
    </source>
</reference>
<accession>A0A1D8KNL9</accession>
<evidence type="ECO:0000313" key="3">
    <source>
        <dbReference type="EMBL" id="AOV60643.1"/>
    </source>
</evidence>
<dbReference type="Proteomes" id="UP000241903">
    <property type="component" value="Segment"/>
</dbReference>
<evidence type="ECO:0000313" key="2">
    <source>
        <dbReference type="EMBL" id="AOV60415.1"/>
    </source>
</evidence>
<dbReference type="EMBL" id="KU686204">
    <property type="protein sequence ID" value="AOV60187.1"/>
    <property type="molecule type" value="Genomic_DNA"/>
</dbReference>
<name>A0A1D8KNL9_9CAUD</name>
<dbReference type="KEGG" id="vg:30307624"/>
<dbReference type="RefSeq" id="YP_009322475.1">
    <property type="nucleotide sequence ID" value="NC_031922.1"/>
</dbReference>
<protein>
    <submittedName>
        <fullName evidence="1">Uncharacterized protein</fullName>
    </submittedName>
</protein>